<organism evidence="4 5">
    <name type="scientific">Iamia majanohamensis</name>
    <dbReference type="NCBI Taxonomy" id="467976"/>
    <lineage>
        <taxon>Bacteria</taxon>
        <taxon>Bacillati</taxon>
        <taxon>Actinomycetota</taxon>
        <taxon>Acidimicrobiia</taxon>
        <taxon>Acidimicrobiales</taxon>
        <taxon>Iamiaceae</taxon>
        <taxon>Iamia</taxon>
    </lineage>
</organism>
<evidence type="ECO:0000313" key="4">
    <source>
        <dbReference type="EMBL" id="WCO66339.1"/>
    </source>
</evidence>
<sequence length="187" mass="17963">MSSQGPSDPSPFGSPPPGGTPPPPPSGGTPPPPPPGGSSLPPPPGGGAPPPPPSGGFGAPPPSGGYPSAGGYGAPGYAPPAAKPSNGMAIGSLVCGILSFFTCGVLGLVAIVLGVLGLGKAKEQDGNGKGLAIGGIVTGVLGILLGVFLTFAVFLAADSVDNDFDEINSDPPDGVCDEDRFLQDPDC</sequence>
<dbReference type="RefSeq" id="WP_272735862.1">
    <property type="nucleotide sequence ID" value="NZ_CP116942.1"/>
</dbReference>
<keyword evidence="2" id="KW-0812">Transmembrane</keyword>
<feature type="transmembrane region" description="Helical" evidence="2">
    <location>
        <begin position="130"/>
        <end position="157"/>
    </location>
</feature>
<dbReference type="Pfam" id="PF13828">
    <property type="entry name" value="DUF4190"/>
    <property type="match status" value="1"/>
</dbReference>
<accession>A0AAF0BVF7</accession>
<evidence type="ECO:0000256" key="1">
    <source>
        <dbReference type="SAM" id="MobiDB-lite"/>
    </source>
</evidence>
<feature type="compositionally biased region" description="Pro residues" evidence="1">
    <location>
        <begin position="8"/>
        <end position="64"/>
    </location>
</feature>
<feature type="region of interest" description="Disordered" evidence="1">
    <location>
        <begin position="1"/>
        <end position="66"/>
    </location>
</feature>
<dbReference type="KEGG" id="ima:PO878_17720"/>
<evidence type="ECO:0000256" key="2">
    <source>
        <dbReference type="SAM" id="Phobius"/>
    </source>
</evidence>
<proteinExistence type="predicted"/>
<feature type="domain" description="DUF4190" evidence="3">
    <location>
        <begin position="88"/>
        <end position="148"/>
    </location>
</feature>
<gene>
    <name evidence="4" type="ORF">PO878_17720</name>
</gene>
<dbReference type="AlphaFoldDB" id="A0AAF0BVF7"/>
<evidence type="ECO:0000313" key="5">
    <source>
        <dbReference type="Proteomes" id="UP001216390"/>
    </source>
</evidence>
<dbReference type="InterPro" id="IPR025241">
    <property type="entry name" value="DUF4190"/>
</dbReference>
<dbReference type="Proteomes" id="UP001216390">
    <property type="component" value="Chromosome"/>
</dbReference>
<keyword evidence="2" id="KW-1133">Transmembrane helix</keyword>
<evidence type="ECO:0000259" key="3">
    <source>
        <dbReference type="Pfam" id="PF13828"/>
    </source>
</evidence>
<name>A0AAF0BVF7_9ACTN</name>
<reference evidence="4" key="1">
    <citation type="submission" date="2023-01" db="EMBL/GenBank/DDBJ databases">
        <title>The diversity of Class Acidimicrobiia in South China Sea sediment environments and the proposal of Iamia marina sp. nov., a novel species of the genus Iamia.</title>
        <authorList>
            <person name="He Y."/>
            <person name="Tian X."/>
        </authorList>
    </citation>
    <scope>NUCLEOTIDE SEQUENCE</scope>
    <source>
        <strain evidence="4">DSM 19957</strain>
    </source>
</reference>
<keyword evidence="2" id="KW-0472">Membrane</keyword>
<keyword evidence="5" id="KW-1185">Reference proteome</keyword>
<protein>
    <submittedName>
        <fullName evidence="4">DUF4190 domain-containing protein</fullName>
    </submittedName>
</protein>
<feature type="transmembrane region" description="Helical" evidence="2">
    <location>
        <begin position="89"/>
        <end position="118"/>
    </location>
</feature>
<dbReference type="EMBL" id="CP116942">
    <property type="protein sequence ID" value="WCO66339.1"/>
    <property type="molecule type" value="Genomic_DNA"/>
</dbReference>